<dbReference type="Proteomes" id="UP000269721">
    <property type="component" value="Unassembled WGS sequence"/>
</dbReference>
<proteinExistence type="predicted"/>
<name>A0A4P9WKJ6_9FUNG</name>
<feature type="region of interest" description="Disordered" evidence="1">
    <location>
        <begin position="117"/>
        <end position="158"/>
    </location>
</feature>
<dbReference type="EMBL" id="KZ994779">
    <property type="protein sequence ID" value="RKO92098.1"/>
    <property type="molecule type" value="Genomic_DNA"/>
</dbReference>
<feature type="region of interest" description="Disordered" evidence="1">
    <location>
        <begin position="1"/>
        <end position="24"/>
    </location>
</feature>
<dbReference type="AlphaFoldDB" id="A0A4P9WKJ6"/>
<sequence length="158" mass="17400">MTGVVYERGSKDAPANANPDFNSPCANLVAKSDPRKKDACKLQLKTAFQDQPQLILCGEAKRIDVSKGNWGLARGVMMRIDYGGAETQPKTSLFQAAISMSHVVLPPIMGHYQRQGRDKSAHRIAAAVEDPTPHPTSRKERDPHLQRTTAQEIKAIRV</sequence>
<keyword evidence="3" id="KW-1185">Reference proteome</keyword>
<evidence type="ECO:0000256" key="1">
    <source>
        <dbReference type="SAM" id="MobiDB-lite"/>
    </source>
</evidence>
<evidence type="ECO:0000313" key="3">
    <source>
        <dbReference type="Proteomes" id="UP000269721"/>
    </source>
</evidence>
<protein>
    <submittedName>
        <fullName evidence="2">Uncharacterized protein</fullName>
    </submittedName>
</protein>
<reference evidence="3" key="1">
    <citation type="journal article" date="2018" name="Nat. Microbiol.">
        <title>Leveraging single-cell genomics to expand the fungal tree of life.</title>
        <authorList>
            <person name="Ahrendt S.R."/>
            <person name="Quandt C.A."/>
            <person name="Ciobanu D."/>
            <person name="Clum A."/>
            <person name="Salamov A."/>
            <person name="Andreopoulos B."/>
            <person name="Cheng J.F."/>
            <person name="Woyke T."/>
            <person name="Pelin A."/>
            <person name="Henrissat B."/>
            <person name="Reynolds N.K."/>
            <person name="Benny G.L."/>
            <person name="Smith M.E."/>
            <person name="James T.Y."/>
            <person name="Grigoriev I.V."/>
        </authorList>
    </citation>
    <scope>NUCLEOTIDE SEQUENCE [LARGE SCALE GENOMIC DNA]</scope>
</reference>
<evidence type="ECO:0000313" key="2">
    <source>
        <dbReference type="EMBL" id="RKO92098.1"/>
    </source>
</evidence>
<accession>A0A4P9WKJ6</accession>
<organism evidence="2 3">
    <name type="scientific">Blyttiomyces helicus</name>
    <dbReference type="NCBI Taxonomy" id="388810"/>
    <lineage>
        <taxon>Eukaryota</taxon>
        <taxon>Fungi</taxon>
        <taxon>Fungi incertae sedis</taxon>
        <taxon>Chytridiomycota</taxon>
        <taxon>Chytridiomycota incertae sedis</taxon>
        <taxon>Chytridiomycetes</taxon>
        <taxon>Chytridiomycetes incertae sedis</taxon>
        <taxon>Blyttiomyces</taxon>
    </lineage>
</organism>
<gene>
    <name evidence="2" type="ORF">BDK51DRAFT_34683</name>
</gene>